<sequence length="276" mass="30923">MLDDSILTHESTVTFIQRIYQMMDRTSRSIGDVAFAEQALLVNAAESDGGFSLRLFQTKPAQSANSAISIDALLEKELAVRVRNRNDRRGYAIKATDKGRNRIALVDRAIALTLIDTERRLTEDLYEELVMRARTFSDAVNPRHRVTTFLPGALAGYLSAYQFAVERESAYAGLTSLQVSILCCLSGQTERCSAGHIAACTGLSVEMAELNLEHLLDRQAVRNTNGLWELRDDGRQRLSTFMERFKVRVEDIVGSFDDEQFSHAEQLAELSSYLFA</sequence>
<keyword evidence="2" id="KW-1185">Reference proteome</keyword>
<gene>
    <name evidence="1" type="ordered locus">Shel_07900</name>
</gene>
<dbReference type="AlphaFoldDB" id="C7N4L1"/>
<dbReference type="InterPro" id="IPR036390">
    <property type="entry name" value="WH_DNA-bd_sf"/>
</dbReference>
<dbReference type="RefSeq" id="WP_012797950.1">
    <property type="nucleotide sequence ID" value="NC_013165.1"/>
</dbReference>
<dbReference type="InterPro" id="IPR036388">
    <property type="entry name" value="WH-like_DNA-bd_sf"/>
</dbReference>
<dbReference type="KEGG" id="shi:Shel_07900"/>
<evidence type="ECO:0000313" key="2">
    <source>
        <dbReference type="Proteomes" id="UP000002026"/>
    </source>
</evidence>
<dbReference type="eggNOG" id="COG1846">
    <property type="taxonomic scope" value="Bacteria"/>
</dbReference>
<evidence type="ECO:0008006" key="3">
    <source>
        <dbReference type="Google" id="ProtNLM"/>
    </source>
</evidence>
<dbReference type="SUPFAM" id="SSF46785">
    <property type="entry name" value="Winged helix' DNA-binding domain"/>
    <property type="match status" value="2"/>
</dbReference>
<name>C7N4L1_SLAHD</name>
<dbReference type="EMBL" id="CP001684">
    <property type="protein sequence ID" value="ACV21846.1"/>
    <property type="molecule type" value="Genomic_DNA"/>
</dbReference>
<evidence type="ECO:0000313" key="1">
    <source>
        <dbReference type="EMBL" id="ACV21846.1"/>
    </source>
</evidence>
<dbReference type="Proteomes" id="UP000002026">
    <property type="component" value="Chromosome"/>
</dbReference>
<proteinExistence type="predicted"/>
<dbReference type="Gene3D" id="1.10.10.10">
    <property type="entry name" value="Winged helix-like DNA-binding domain superfamily/Winged helix DNA-binding domain"/>
    <property type="match status" value="2"/>
</dbReference>
<reference evidence="1 2" key="1">
    <citation type="journal article" date="2009" name="Stand. Genomic Sci.">
        <title>Complete genome sequence of Slackia heliotrinireducens type strain (RHS 1).</title>
        <authorList>
            <person name="Pukall R."/>
            <person name="Lapidus A."/>
            <person name="Nolan M."/>
            <person name="Copeland A."/>
            <person name="Glavina Del Rio T."/>
            <person name="Lucas S."/>
            <person name="Chen F."/>
            <person name="Tice H."/>
            <person name="Cheng J.F."/>
            <person name="Chertkov O."/>
            <person name="Bruce D."/>
            <person name="Goodwin L."/>
            <person name="Kuske C."/>
            <person name="Brettin T."/>
            <person name="Detter J.C."/>
            <person name="Han C."/>
            <person name="Pitluck S."/>
            <person name="Pati A."/>
            <person name="Mavrommatis K."/>
            <person name="Ivanova N."/>
            <person name="Ovchinnikova G."/>
            <person name="Chen A."/>
            <person name="Palaniappan K."/>
            <person name="Schneider S."/>
            <person name="Rohde M."/>
            <person name="Chain P."/>
            <person name="D'haeseleer P."/>
            <person name="Goker M."/>
            <person name="Bristow J."/>
            <person name="Eisen J.A."/>
            <person name="Markowitz V."/>
            <person name="Kyrpides N.C."/>
            <person name="Klenk H.P."/>
            <person name="Hugenholtz P."/>
        </authorList>
    </citation>
    <scope>NUCLEOTIDE SEQUENCE [LARGE SCALE GENOMIC DNA]</scope>
    <source>
        <strain evidence="2">ATCC 29202 / DSM 20476 / NCTC 11029 / RHS 1</strain>
    </source>
</reference>
<protein>
    <recommendedName>
        <fullName evidence="3">MarR family transcriptional regulator</fullName>
    </recommendedName>
</protein>
<dbReference type="STRING" id="471855.Shel_07900"/>
<organism evidence="1 2">
    <name type="scientific">Slackia heliotrinireducens (strain ATCC 29202 / DSM 20476 / NCTC 11029 / RHS 1)</name>
    <name type="common">Peptococcus heliotrinreducens</name>
    <dbReference type="NCBI Taxonomy" id="471855"/>
    <lineage>
        <taxon>Bacteria</taxon>
        <taxon>Bacillati</taxon>
        <taxon>Actinomycetota</taxon>
        <taxon>Coriobacteriia</taxon>
        <taxon>Eggerthellales</taxon>
        <taxon>Eggerthellaceae</taxon>
        <taxon>Slackia</taxon>
    </lineage>
</organism>
<dbReference type="HOGENOM" id="CLU_1007963_0_0_11"/>
<accession>C7N4L1</accession>